<dbReference type="Proteomes" id="UP000301309">
    <property type="component" value="Unassembled WGS sequence"/>
</dbReference>
<dbReference type="AlphaFoldDB" id="A0A4D4KR69"/>
<organism evidence="1 2">
    <name type="scientific">Streptomyces violaceusniger</name>
    <dbReference type="NCBI Taxonomy" id="68280"/>
    <lineage>
        <taxon>Bacteria</taxon>
        <taxon>Bacillati</taxon>
        <taxon>Actinomycetota</taxon>
        <taxon>Actinomycetes</taxon>
        <taxon>Kitasatosporales</taxon>
        <taxon>Streptomycetaceae</taxon>
        <taxon>Streptomyces</taxon>
        <taxon>Streptomyces violaceusniger group</taxon>
    </lineage>
</organism>
<comment type="caution">
    <text evidence="1">The sequence shown here is derived from an EMBL/GenBank/DDBJ whole genome shotgun (WGS) entry which is preliminary data.</text>
</comment>
<gene>
    <name evidence="1" type="ORF">SVIO_000290</name>
</gene>
<evidence type="ECO:0000313" key="2">
    <source>
        <dbReference type="Proteomes" id="UP000301309"/>
    </source>
</evidence>
<sequence>MHLEALAQGESGTGDAVDVAVVEPGEGGRELEGAQQVGAELPAVDAEDVGLGDVQEVAASVQVELLGLSGGDQGGGVLEQVGKADS</sequence>
<dbReference type="EMBL" id="BJHW01000001">
    <property type="protein sequence ID" value="GDY49406.1"/>
    <property type="molecule type" value="Genomic_DNA"/>
</dbReference>
<proteinExistence type="predicted"/>
<name>A0A4D4KR69_STRVO</name>
<accession>A0A4D4KR69</accession>
<protein>
    <submittedName>
        <fullName evidence="1">Uncharacterized protein</fullName>
    </submittedName>
</protein>
<keyword evidence="2" id="KW-1185">Reference proteome</keyword>
<reference evidence="1 2" key="1">
    <citation type="journal article" date="2020" name="Int. J. Syst. Evol. Microbiol.">
        <title>Reclassification of Streptomyces castelarensis and Streptomyces sporoclivatus as later heterotypic synonyms of Streptomyces antimycoticus.</title>
        <authorList>
            <person name="Komaki H."/>
            <person name="Tamura T."/>
        </authorList>
    </citation>
    <scope>NUCLEOTIDE SEQUENCE [LARGE SCALE GENOMIC DNA]</scope>
    <source>
        <strain evidence="1 2">NBRC 13459</strain>
    </source>
</reference>
<evidence type="ECO:0000313" key="1">
    <source>
        <dbReference type="EMBL" id="GDY49406.1"/>
    </source>
</evidence>